<evidence type="ECO:0000313" key="2">
    <source>
        <dbReference type="EMBL" id="PKC64293.1"/>
    </source>
</evidence>
<dbReference type="Proteomes" id="UP000232688">
    <property type="component" value="Unassembled WGS sequence"/>
</dbReference>
<comment type="caution">
    <text evidence="1">The sequence shown here is derived from an EMBL/GenBank/DDBJ whole genome shotgun (WGS) entry which is preliminary data.</text>
</comment>
<protein>
    <submittedName>
        <fullName evidence="1">Uncharacterized protein</fullName>
    </submittedName>
</protein>
<reference evidence="1 3" key="1">
    <citation type="submission" date="2017-10" db="EMBL/GenBank/DDBJ databases">
        <title>Extensive intraspecific genome diversity in a model arbuscular mycorrhizal fungus.</title>
        <authorList>
            <person name="Chen E.C.H."/>
            <person name="Morin E."/>
            <person name="Baudet D."/>
            <person name="Noel J."/>
            <person name="Ndikumana S."/>
            <person name="Charron P."/>
            <person name="St-Onge C."/>
            <person name="Giorgi J."/>
            <person name="Grigoriev I.V."/>
            <person name="Roux C."/>
            <person name="Martin F.M."/>
            <person name="Corradi N."/>
        </authorList>
    </citation>
    <scope>NUCLEOTIDE SEQUENCE [LARGE SCALE GENOMIC DNA]</scope>
    <source>
        <strain evidence="1 3">A1</strain>
    </source>
</reference>
<dbReference type="EMBL" id="LLXH01000729">
    <property type="protein sequence ID" value="PKC63522.1"/>
    <property type="molecule type" value="Genomic_DNA"/>
</dbReference>
<proteinExistence type="predicted"/>
<reference evidence="1 3" key="2">
    <citation type="submission" date="2017-10" db="EMBL/GenBank/DDBJ databases">
        <title>Genome analyses suggest a sexual origin of heterokaryosis in a supposedly ancient asexual fungus.</title>
        <authorList>
            <person name="Corradi N."/>
            <person name="Sedzielewska K."/>
            <person name="Noel J."/>
            <person name="Charron P."/>
            <person name="Farinelli L."/>
            <person name="Marton T."/>
            <person name="Kruger M."/>
            <person name="Pelin A."/>
            <person name="Brachmann A."/>
            <person name="Corradi N."/>
        </authorList>
    </citation>
    <scope>NUCLEOTIDE SEQUENCE [LARGE SCALE GENOMIC DNA]</scope>
    <source>
        <strain evidence="1 3">A1</strain>
    </source>
</reference>
<dbReference type="VEuPathDB" id="FungiDB:RhiirA1_519169"/>
<organism evidence="1 3">
    <name type="scientific">Rhizophagus irregularis</name>
    <dbReference type="NCBI Taxonomy" id="588596"/>
    <lineage>
        <taxon>Eukaryota</taxon>
        <taxon>Fungi</taxon>
        <taxon>Fungi incertae sedis</taxon>
        <taxon>Mucoromycota</taxon>
        <taxon>Glomeromycotina</taxon>
        <taxon>Glomeromycetes</taxon>
        <taxon>Glomerales</taxon>
        <taxon>Glomeraceae</taxon>
        <taxon>Rhizophagus</taxon>
    </lineage>
</organism>
<name>A0A2N0RJQ6_9GLOM</name>
<dbReference type="AlphaFoldDB" id="A0A2N0RJQ6"/>
<gene>
    <name evidence="2" type="ORF">RhiirA1_517169</name>
    <name evidence="1" type="ORF">RhiirA1_519169</name>
</gene>
<accession>A0A2N0RJQ6</accession>
<dbReference type="EMBL" id="LLXH01000651">
    <property type="protein sequence ID" value="PKC64293.1"/>
    <property type="molecule type" value="Genomic_DNA"/>
</dbReference>
<sequence length="104" mass="12723">MHMLKIQNLIEKISQQQAGLDRSMANESMKTKNWFVKEQKCQTCDKEQQVYYNPMGLTRELRYTRCAGFVTFHSYNQILRNNEMFFIQRYISDYPHIIYFWLYS</sequence>
<evidence type="ECO:0000313" key="1">
    <source>
        <dbReference type="EMBL" id="PKC63522.1"/>
    </source>
</evidence>
<evidence type="ECO:0000313" key="3">
    <source>
        <dbReference type="Proteomes" id="UP000232688"/>
    </source>
</evidence>
<dbReference type="VEuPathDB" id="FungiDB:RhiirA1_517169"/>